<feature type="region of interest" description="Disordered" evidence="1">
    <location>
        <begin position="1"/>
        <end position="23"/>
    </location>
</feature>
<organism evidence="2 3">
    <name type="scientific">Alloacidobacterium dinghuense</name>
    <dbReference type="NCBI Taxonomy" id="2763107"/>
    <lineage>
        <taxon>Bacteria</taxon>
        <taxon>Pseudomonadati</taxon>
        <taxon>Acidobacteriota</taxon>
        <taxon>Terriglobia</taxon>
        <taxon>Terriglobales</taxon>
        <taxon>Acidobacteriaceae</taxon>
        <taxon>Alloacidobacterium</taxon>
    </lineage>
</organism>
<evidence type="ECO:0000313" key="3">
    <source>
        <dbReference type="Proteomes" id="UP000515312"/>
    </source>
</evidence>
<evidence type="ECO:0000256" key="1">
    <source>
        <dbReference type="SAM" id="MobiDB-lite"/>
    </source>
</evidence>
<dbReference type="EMBL" id="CP060394">
    <property type="protein sequence ID" value="QNI34143.1"/>
    <property type="molecule type" value="Genomic_DNA"/>
</dbReference>
<dbReference type="AlphaFoldDB" id="A0A7G8BNM3"/>
<evidence type="ECO:0000313" key="2">
    <source>
        <dbReference type="EMBL" id="QNI34143.1"/>
    </source>
</evidence>
<gene>
    <name evidence="2" type="ORF">H7849_09700</name>
</gene>
<dbReference type="Proteomes" id="UP000515312">
    <property type="component" value="Chromosome"/>
</dbReference>
<name>A0A7G8BNM3_9BACT</name>
<dbReference type="KEGG" id="adin:H7849_09700"/>
<reference evidence="2 3" key="1">
    <citation type="submission" date="2020-08" db="EMBL/GenBank/DDBJ databases">
        <title>Edaphobacter telluris sp. nov. and Acidobacterium dinghuensis sp. nov., two acidobacteria isolated from forest soil.</title>
        <authorList>
            <person name="Fu J."/>
            <person name="Qiu L."/>
        </authorList>
    </citation>
    <scope>NUCLEOTIDE SEQUENCE [LARGE SCALE GENOMIC DNA]</scope>
    <source>
        <strain evidence="2">4Y35</strain>
    </source>
</reference>
<protein>
    <recommendedName>
        <fullName evidence="4">Flagellar protein FlgJ N-terminal domain-containing protein</fullName>
    </recommendedName>
</protein>
<sequence>MSSVSLSGLAPAAETTQQNPKLRSAAHEFEASLMKEFLKPLQHDSLFAEKGSKDDDDTNGSAEALMSFGAEAMAKAISEHGGFGIAKKILDHFQGATNAAHPGAGSSGVHF</sequence>
<proteinExistence type="predicted"/>
<keyword evidence="3" id="KW-1185">Reference proteome</keyword>
<evidence type="ECO:0008006" key="4">
    <source>
        <dbReference type="Google" id="ProtNLM"/>
    </source>
</evidence>
<dbReference type="RefSeq" id="WP_186746060.1">
    <property type="nucleotide sequence ID" value="NZ_CP060394.1"/>
</dbReference>
<accession>A0A7G8BNM3</accession>